<dbReference type="Gene3D" id="1.10.3860.10">
    <property type="entry name" value="Sodium:dicarboxylate symporter"/>
    <property type="match status" value="1"/>
</dbReference>
<dbReference type="EMBL" id="WUMU01000014">
    <property type="protein sequence ID" value="MXN18671.1"/>
    <property type="molecule type" value="Genomic_DNA"/>
</dbReference>
<accession>A0A6L7G3T2</accession>
<dbReference type="GO" id="GO:0070778">
    <property type="term" value="P:L-aspartate transmembrane transport"/>
    <property type="evidence" value="ECO:0007669"/>
    <property type="project" value="TreeGrafter"/>
</dbReference>
<dbReference type="InterPro" id="IPR036458">
    <property type="entry name" value="Na:dicarbo_symporter_sf"/>
</dbReference>
<keyword evidence="3 9" id="KW-0813">Transport</keyword>
<dbReference type="SUPFAM" id="SSF118215">
    <property type="entry name" value="Proton glutamate symport protein"/>
    <property type="match status" value="1"/>
</dbReference>
<dbReference type="InterPro" id="IPR018107">
    <property type="entry name" value="Na-dicarboxylate_symporter_CS"/>
</dbReference>
<gene>
    <name evidence="9 10" type="primary">dctA</name>
    <name evidence="10" type="ORF">GR170_12550</name>
</gene>
<keyword evidence="4 9" id="KW-1003">Cell membrane</keyword>
<feature type="transmembrane region" description="Helical" evidence="9">
    <location>
        <begin position="318"/>
        <end position="337"/>
    </location>
</feature>
<dbReference type="AlphaFoldDB" id="A0A6L7G3T2"/>
<dbReference type="HAMAP" id="MF_01300">
    <property type="entry name" value="C4_dicarb_transport"/>
    <property type="match status" value="1"/>
</dbReference>
<name>A0A6L7G3T2_9RHOB</name>
<dbReference type="PANTHER" id="PTHR42865">
    <property type="entry name" value="PROTON/GLUTAMATE-ASPARTATE SYMPORTER"/>
    <property type="match status" value="1"/>
</dbReference>
<comment type="caution">
    <text evidence="10">The sequence shown here is derived from an EMBL/GenBank/DDBJ whole genome shotgun (WGS) entry which is preliminary data.</text>
</comment>
<keyword evidence="11" id="KW-1185">Reference proteome</keyword>
<dbReference type="RefSeq" id="WP_160894802.1">
    <property type="nucleotide sequence ID" value="NZ_WUMU01000014.1"/>
</dbReference>
<dbReference type="PROSITE" id="PS00714">
    <property type="entry name" value="NA_DICARBOXYL_SYMP_2"/>
    <property type="match status" value="1"/>
</dbReference>
<feature type="transmembrane region" description="Helical" evidence="9">
    <location>
        <begin position="161"/>
        <end position="183"/>
    </location>
</feature>
<dbReference type="InterPro" id="IPR023954">
    <property type="entry name" value="C4_dicarb_transport"/>
</dbReference>
<evidence type="ECO:0000256" key="6">
    <source>
        <dbReference type="ARBA" id="ARBA00022847"/>
    </source>
</evidence>
<sequence length="444" mass="46535">MHFEPGPAAAPKHIPFYRHLYFQVLIAITIGALLGHFYPQTGEAMKPLGDAFIKLVKMIIAPVIFLTIVTGLAGMGNLKQVGSVAAKAFGYFLFFSTLALIVGLIIANVVQPGAGMHIDPASLNGDAVASYATKAHETSLQGFLMGIIPTTLLSAFTDGNILQVLFVAILFGISCILVGDHAAPVVNFCEKTSIIMFRLVAILMKAAPIGAFGAFAFTIGKYGIGSIANLAMLVGTFYLTAVIFVVGVLGIVGKLCGFSIFKLIGYLKAELLLVLGTSSSESALPALMQKMERAGCARPVVGLVVPTGYSFNLDGTNIYMTLAALFIAQSMDIHIGLGDQILLLLVAMLSSKGAAGVTGAGFITLAATLSVVPTVPVAGMALILGVDRFMSECRSLTNFIGNAVATIVVSKWEGKLDHEQLTKALNGDLPPLSAEPEAQLKPAE</sequence>
<dbReference type="GO" id="GO:0015141">
    <property type="term" value="F:succinate transmembrane transporter activity"/>
    <property type="evidence" value="ECO:0007669"/>
    <property type="project" value="TreeGrafter"/>
</dbReference>
<comment type="subcellular location">
    <subcellularLocation>
        <location evidence="1">Cell inner membrane</location>
        <topology evidence="1">Multi-pass membrane protein</topology>
    </subcellularLocation>
    <subcellularLocation>
        <location evidence="9">Cell membrane</location>
        <topology evidence="9">Multi-pass membrane protein</topology>
    </subcellularLocation>
</comment>
<evidence type="ECO:0000256" key="5">
    <source>
        <dbReference type="ARBA" id="ARBA00022692"/>
    </source>
</evidence>
<evidence type="ECO:0000313" key="11">
    <source>
        <dbReference type="Proteomes" id="UP000477911"/>
    </source>
</evidence>
<feature type="transmembrane region" description="Helical" evidence="9">
    <location>
        <begin position="357"/>
        <end position="386"/>
    </location>
</feature>
<feature type="transmembrane region" description="Helical" evidence="9">
    <location>
        <begin position="58"/>
        <end position="76"/>
    </location>
</feature>
<organism evidence="10 11">
    <name type="scientific">Pseudooceanicola albus</name>
    <dbReference type="NCBI Taxonomy" id="2692189"/>
    <lineage>
        <taxon>Bacteria</taxon>
        <taxon>Pseudomonadati</taxon>
        <taxon>Pseudomonadota</taxon>
        <taxon>Alphaproteobacteria</taxon>
        <taxon>Rhodobacterales</taxon>
        <taxon>Paracoccaceae</taxon>
        <taxon>Pseudooceanicola</taxon>
    </lineage>
</organism>
<keyword evidence="6 9" id="KW-0769">Symport</keyword>
<dbReference type="GO" id="GO:0015366">
    <property type="term" value="F:malate:proton symporter activity"/>
    <property type="evidence" value="ECO:0007669"/>
    <property type="project" value="TreeGrafter"/>
</dbReference>
<reference evidence="10 11" key="1">
    <citation type="submission" date="2019-12" db="EMBL/GenBank/DDBJ databases">
        <authorList>
            <person name="Li M."/>
        </authorList>
    </citation>
    <scope>NUCLEOTIDE SEQUENCE [LARGE SCALE GENOMIC DNA]</scope>
    <source>
        <strain evidence="10 11">GBMRC 2024</strain>
    </source>
</reference>
<evidence type="ECO:0000256" key="1">
    <source>
        <dbReference type="ARBA" id="ARBA00004429"/>
    </source>
</evidence>
<keyword evidence="5 9" id="KW-0812">Transmembrane</keyword>
<dbReference type="Proteomes" id="UP000477911">
    <property type="component" value="Unassembled WGS sequence"/>
</dbReference>
<keyword evidence="7 9" id="KW-1133">Transmembrane helix</keyword>
<evidence type="ECO:0000313" key="10">
    <source>
        <dbReference type="EMBL" id="MXN18671.1"/>
    </source>
</evidence>
<dbReference type="NCBIfam" id="NF002461">
    <property type="entry name" value="PRK01663.1"/>
    <property type="match status" value="1"/>
</dbReference>
<evidence type="ECO:0000256" key="2">
    <source>
        <dbReference type="ARBA" id="ARBA00006148"/>
    </source>
</evidence>
<evidence type="ECO:0000256" key="8">
    <source>
        <dbReference type="ARBA" id="ARBA00023136"/>
    </source>
</evidence>
<dbReference type="PROSITE" id="PS00713">
    <property type="entry name" value="NA_DICARBOXYL_SYMP_1"/>
    <property type="match status" value="1"/>
</dbReference>
<comment type="function">
    <text evidence="9">Responsible for the transport of dicarboxylates such as succinate, fumarate, and malate across the membrane.</text>
</comment>
<evidence type="ECO:0000256" key="7">
    <source>
        <dbReference type="ARBA" id="ARBA00022989"/>
    </source>
</evidence>
<dbReference type="GO" id="GO:0005886">
    <property type="term" value="C:plasma membrane"/>
    <property type="evidence" value="ECO:0007669"/>
    <property type="project" value="UniProtKB-SubCell"/>
</dbReference>
<evidence type="ECO:0000256" key="4">
    <source>
        <dbReference type="ARBA" id="ARBA00022475"/>
    </source>
</evidence>
<dbReference type="Pfam" id="PF00375">
    <property type="entry name" value="SDF"/>
    <property type="match status" value="1"/>
</dbReference>
<evidence type="ECO:0000256" key="3">
    <source>
        <dbReference type="ARBA" id="ARBA00022448"/>
    </source>
</evidence>
<comment type="similarity">
    <text evidence="2 9">Belongs to the dicarboxylate/amino acid:cation symporter (DAACS) (TC 2.A.23) family.</text>
</comment>
<evidence type="ECO:0000256" key="9">
    <source>
        <dbReference type="HAMAP-Rule" id="MF_01300"/>
    </source>
</evidence>
<feature type="transmembrane region" description="Helical" evidence="9">
    <location>
        <begin position="230"/>
        <end position="252"/>
    </location>
</feature>
<feature type="transmembrane region" description="Helical" evidence="9">
    <location>
        <begin position="20"/>
        <end position="38"/>
    </location>
</feature>
<dbReference type="PRINTS" id="PR00173">
    <property type="entry name" value="EDTRNSPORT"/>
</dbReference>
<dbReference type="FunFam" id="1.10.3860.10:FF:000001">
    <property type="entry name" value="C4-dicarboxylate transport protein"/>
    <property type="match status" value="1"/>
</dbReference>
<feature type="transmembrane region" description="Helical" evidence="9">
    <location>
        <begin position="88"/>
        <end position="110"/>
    </location>
</feature>
<proteinExistence type="inferred from homology"/>
<feature type="transmembrane region" description="Helical" evidence="9">
    <location>
        <begin position="195"/>
        <end position="218"/>
    </location>
</feature>
<keyword evidence="8 9" id="KW-0472">Membrane</keyword>
<dbReference type="GO" id="GO:0015138">
    <property type="term" value="F:fumarate transmembrane transporter activity"/>
    <property type="evidence" value="ECO:0007669"/>
    <property type="project" value="TreeGrafter"/>
</dbReference>
<dbReference type="PANTHER" id="PTHR42865:SF1">
    <property type="entry name" value="AEROBIC C4-DICARBOXYLATE TRANSPORT PROTEIN"/>
    <property type="match status" value="1"/>
</dbReference>
<protein>
    <recommendedName>
        <fullName evidence="9">C4-dicarboxylate transport protein</fullName>
    </recommendedName>
</protein>
<dbReference type="InterPro" id="IPR001991">
    <property type="entry name" value="Na-dicarboxylate_symporter"/>
</dbReference>